<reference evidence="2" key="1">
    <citation type="journal article" date="2013" name="Environ. Microbiol.">
        <title>Microbiota from the distal guts of lean and obese adolescents exhibit partial functional redundancy besides clear differences in community structure.</title>
        <authorList>
            <person name="Ferrer M."/>
            <person name="Ruiz A."/>
            <person name="Lanza F."/>
            <person name="Haange S.B."/>
            <person name="Oberbach A."/>
            <person name="Till H."/>
            <person name="Bargiela R."/>
            <person name="Campoy C."/>
            <person name="Segura M.T."/>
            <person name="Richter M."/>
            <person name="von Bergen M."/>
            <person name="Seifert J."/>
            <person name="Suarez A."/>
        </authorList>
    </citation>
    <scope>NUCLEOTIDE SEQUENCE</scope>
</reference>
<feature type="domain" description="NADH:ubiquinone oxidoreductase 30kDa subunit" evidence="1">
    <location>
        <begin position="51"/>
        <end position="124"/>
    </location>
</feature>
<dbReference type="PANTHER" id="PTHR43485">
    <property type="entry name" value="HYDROGENASE-4 COMPONENT G"/>
    <property type="match status" value="1"/>
</dbReference>
<sequence>MKSMNPYITDNTASAIPLAKIPEAAYADFYDDLSDRLSDPRYHVAHYFALPAGDRMRFICILLDDAEHRILVTSHAMEYYDEEALPSLTAVHPALHPFERDITERYGIRFDGMPWPKPLRFPADRYDRRSTMDNYPFYTMDGASLHEVNVGPIHAGIIEPGAFRF</sequence>
<dbReference type="SUPFAM" id="SSF143243">
    <property type="entry name" value="Nqo5-like"/>
    <property type="match status" value="1"/>
</dbReference>
<gene>
    <name evidence="2" type="ORF">LEA_18679</name>
</gene>
<comment type="caution">
    <text evidence="2">The sequence shown here is derived from an EMBL/GenBank/DDBJ whole genome shotgun (WGS) entry which is preliminary data.</text>
</comment>
<dbReference type="Pfam" id="PF00329">
    <property type="entry name" value="Complex1_30kDa"/>
    <property type="match status" value="1"/>
</dbReference>
<dbReference type="InterPro" id="IPR052197">
    <property type="entry name" value="ComplexI_49kDa-like"/>
</dbReference>
<dbReference type="GO" id="GO:0008137">
    <property type="term" value="F:NADH dehydrogenase (ubiquinone) activity"/>
    <property type="evidence" value="ECO:0007669"/>
    <property type="project" value="InterPro"/>
</dbReference>
<dbReference type="InterPro" id="IPR037232">
    <property type="entry name" value="NADH_quin_OxRdtase_su_C/D-like"/>
</dbReference>
<accession>K1RJT5</accession>
<organism evidence="2">
    <name type="scientific">human gut metagenome</name>
    <dbReference type="NCBI Taxonomy" id="408170"/>
    <lineage>
        <taxon>unclassified sequences</taxon>
        <taxon>metagenomes</taxon>
        <taxon>organismal metagenomes</taxon>
    </lineage>
</organism>
<keyword evidence="2" id="KW-0830">Ubiquinone</keyword>
<name>K1RJT5_9ZZZZ</name>
<evidence type="ECO:0000313" key="2">
    <source>
        <dbReference type="EMBL" id="EKC48862.1"/>
    </source>
</evidence>
<dbReference type="AlphaFoldDB" id="K1RJT5"/>
<dbReference type="Gene3D" id="3.30.460.80">
    <property type="entry name" value="NADH:ubiquinone oxidoreductase, 30kDa subunit"/>
    <property type="match status" value="1"/>
</dbReference>
<protein>
    <submittedName>
        <fullName evidence="2">NADH-ubiquinone oxidoreductase, chain 49kDa</fullName>
    </submittedName>
</protein>
<evidence type="ECO:0000259" key="1">
    <source>
        <dbReference type="Pfam" id="PF00329"/>
    </source>
</evidence>
<proteinExistence type="predicted"/>
<feature type="non-terminal residue" evidence="2">
    <location>
        <position position="165"/>
    </location>
</feature>
<dbReference type="PANTHER" id="PTHR43485:SF1">
    <property type="entry name" value="FORMATE HYDROGENLYASE SUBUNIT 5-RELATED"/>
    <property type="match status" value="1"/>
</dbReference>
<dbReference type="InterPro" id="IPR001268">
    <property type="entry name" value="NADH_UbQ_OxRdtase_30kDa_su"/>
</dbReference>
<dbReference type="EMBL" id="AJWY01012822">
    <property type="protein sequence ID" value="EKC48862.1"/>
    <property type="molecule type" value="Genomic_DNA"/>
</dbReference>